<dbReference type="SUPFAM" id="SSF52540">
    <property type="entry name" value="P-loop containing nucleoside triphosphate hydrolases"/>
    <property type="match status" value="1"/>
</dbReference>
<keyword evidence="2" id="KW-0378">Hydrolase</keyword>
<dbReference type="PANTHER" id="PTHR43146:SF1">
    <property type="entry name" value="CANCER-RELATED NUCLEOSIDE-TRIPHOSPHATASE"/>
    <property type="match status" value="1"/>
</dbReference>
<comment type="caution">
    <text evidence="4">The sequence shown here is derived from an EMBL/GenBank/DDBJ whole genome shotgun (WGS) entry which is preliminary data.</text>
</comment>
<dbReference type="InterPro" id="IPR004948">
    <property type="entry name" value="Nuc-triphosphatase_THEP1"/>
</dbReference>
<keyword evidence="3" id="KW-0067">ATP-binding</keyword>
<protein>
    <submittedName>
        <fullName evidence="4">Nucleoside triphosphatase</fullName>
    </submittedName>
</protein>
<gene>
    <name evidence="4" type="ORF">ENO36_02350</name>
</gene>
<reference evidence="4" key="1">
    <citation type="journal article" date="2020" name="mSystems">
        <title>Genome- and Community-Level Interaction Insights into Carbon Utilization and Element Cycling Functions of Hydrothermarchaeota in Hydrothermal Sediment.</title>
        <authorList>
            <person name="Zhou Z."/>
            <person name="Liu Y."/>
            <person name="Xu W."/>
            <person name="Pan J."/>
            <person name="Luo Z.H."/>
            <person name="Li M."/>
        </authorList>
    </citation>
    <scope>NUCLEOTIDE SEQUENCE [LARGE SCALE GENOMIC DNA]</scope>
    <source>
        <strain evidence="4">SpSt-1259</strain>
    </source>
</reference>
<proteinExistence type="predicted"/>
<dbReference type="GO" id="GO:0005524">
    <property type="term" value="F:ATP binding"/>
    <property type="evidence" value="ECO:0007669"/>
    <property type="project" value="UniProtKB-KW"/>
</dbReference>
<accession>A0A7C2Z3Y3</accession>
<dbReference type="PANTHER" id="PTHR43146">
    <property type="entry name" value="CANCER-RELATED NUCLEOSIDE-TRIPHOSPHATASE"/>
    <property type="match status" value="1"/>
</dbReference>
<keyword evidence="1" id="KW-0547">Nucleotide-binding</keyword>
<evidence type="ECO:0000256" key="1">
    <source>
        <dbReference type="ARBA" id="ARBA00022741"/>
    </source>
</evidence>
<name>A0A7C2Z3Y3_9CREN</name>
<sequence>MAVKIYITGPPRSGKTTLIMKILPYLEKLSLRFMGFVTPEQSVGGERKGFNLFFLPWGRQLELASIEQKPGYNMKHGRYWLNPSAGKEIASVLREAINNEEIELIIVDEIGPMELAFREFREAIEDSIVSQKNVIATFHISLSSRFPHIFSEIEKGLIIDLRRMGWEEAHLTLLERIKKVKRSGGKDS</sequence>
<dbReference type="Proteomes" id="UP000885664">
    <property type="component" value="Unassembled WGS sequence"/>
</dbReference>
<dbReference type="GO" id="GO:0017111">
    <property type="term" value="F:ribonucleoside triphosphate phosphatase activity"/>
    <property type="evidence" value="ECO:0007669"/>
    <property type="project" value="InterPro"/>
</dbReference>
<dbReference type="Gene3D" id="3.40.50.300">
    <property type="entry name" value="P-loop containing nucleotide triphosphate hydrolases"/>
    <property type="match status" value="1"/>
</dbReference>
<dbReference type="Pfam" id="PF03266">
    <property type="entry name" value="NTPase_1"/>
    <property type="match status" value="1"/>
</dbReference>
<evidence type="ECO:0000313" key="4">
    <source>
        <dbReference type="EMBL" id="HEU97681.1"/>
    </source>
</evidence>
<dbReference type="AlphaFoldDB" id="A0A7C2Z3Y3"/>
<dbReference type="EMBL" id="DSFE01000050">
    <property type="protein sequence ID" value="HEU97681.1"/>
    <property type="molecule type" value="Genomic_DNA"/>
</dbReference>
<dbReference type="InterPro" id="IPR027417">
    <property type="entry name" value="P-loop_NTPase"/>
</dbReference>
<organism evidence="4">
    <name type="scientific">Fervidicoccus fontis</name>
    <dbReference type="NCBI Taxonomy" id="683846"/>
    <lineage>
        <taxon>Archaea</taxon>
        <taxon>Thermoproteota</taxon>
        <taxon>Thermoprotei</taxon>
        <taxon>Fervidicoccales</taxon>
        <taxon>Fervidicoccaceae</taxon>
        <taxon>Fervidicoccus</taxon>
    </lineage>
</organism>
<evidence type="ECO:0000256" key="2">
    <source>
        <dbReference type="ARBA" id="ARBA00022801"/>
    </source>
</evidence>
<evidence type="ECO:0000256" key="3">
    <source>
        <dbReference type="ARBA" id="ARBA00022840"/>
    </source>
</evidence>